<feature type="compositionally biased region" description="Acidic residues" evidence="1">
    <location>
        <begin position="460"/>
        <end position="470"/>
    </location>
</feature>
<evidence type="ECO:0000313" key="3">
    <source>
        <dbReference type="Proteomes" id="UP001642464"/>
    </source>
</evidence>
<evidence type="ECO:0000256" key="1">
    <source>
        <dbReference type="SAM" id="MobiDB-lite"/>
    </source>
</evidence>
<accession>A0ABP0NUI4</accession>
<gene>
    <name evidence="2" type="ORF">SCF082_LOCUS33725</name>
</gene>
<feature type="region of interest" description="Disordered" evidence="1">
    <location>
        <begin position="95"/>
        <end position="502"/>
    </location>
</feature>
<protein>
    <submittedName>
        <fullName evidence="2">Midasin (Dynein-related AAA-ATPase MDN1) (MIDAS-containing protein)</fullName>
    </submittedName>
</protein>
<feature type="compositionally biased region" description="Basic and acidic residues" evidence="1">
    <location>
        <begin position="106"/>
        <end position="287"/>
    </location>
</feature>
<feature type="compositionally biased region" description="Basic and acidic residues" evidence="1">
    <location>
        <begin position="50"/>
        <end position="66"/>
    </location>
</feature>
<name>A0ABP0NUI4_9DINO</name>
<reference evidence="2 3" key="1">
    <citation type="submission" date="2024-02" db="EMBL/GenBank/DDBJ databases">
        <authorList>
            <person name="Chen Y."/>
            <person name="Shah S."/>
            <person name="Dougan E. K."/>
            <person name="Thang M."/>
            <person name="Chan C."/>
        </authorList>
    </citation>
    <scope>NUCLEOTIDE SEQUENCE [LARGE SCALE GENOMIC DNA]</scope>
</reference>
<keyword evidence="3" id="KW-1185">Reference proteome</keyword>
<feature type="compositionally biased region" description="Basic and acidic residues" evidence="1">
    <location>
        <begin position="420"/>
        <end position="459"/>
    </location>
</feature>
<feature type="region of interest" description="Disordered" evidence="1">
    <location>
        <begin position="1"/>
        <end position="71"/>
    </location>
</feature>
<proteinExistence type="predicted"/>
<feature type="compositionally biased region" description="Basic and acidic residues" evidence="1">
    <location>
        <begin position="485"/>
        <end position="502"/>
    </location>
</feature>
<sequence>MSGEAPRTRHRSKSAPRGRSPAPKALKKASKAAGLVTPPPRPTRGGSGSSKEESSARRKISFKEAPKVTPIIAEYKAGGSNISEKEADEVFQAIKAKETKKKRPKDAKDKDAKKAKKEEKESKKDDEQKNEAKKEEKERKKDDEKKSDAKKEEKKSKKGDEKKSMAKEEEKKSKKGDEKKSEAKEEGKKSKEKDEQKKSKKGDEKKSEAKEEEKKSKEKQDEKKSKKGDEKKSEVKEEEKKSKAKEDEKNSKKDDEKKSEKKKKAKEDGKKSEANKDEKKSKAKEDKEESEETEDDSSCRVSESSSLSECSSEDSSGEGGSHEVEEEDDEEQASDDEEQANKPTTILKNPALNRGEADEEDEEDDSDQEEKEEEETNENDSEEGSDEEADESSNDDEPEEDQEDEDDVENSESEAESSEEAPKKGVKRKAEVKDRKKQKKEGPEEKSQRKDKEKKKKNEEEEEEEEEEQKTEETTQKKKKKKSKESKGEDGVRNSSTHRKEWQAYGRWLKNKRRCPAKIIAATKDKETRDKIFLEYLDCGCNFAEVEARFEQKLEESQRTQVRWGFRNDQWLVKHHGERKANKIMARKKDLGLTIPDPEFPGEDEHLYFVMVELNLDDIRELKRVEDIKKVVTERLSLAKALVRASEKPVIAAADGCRDAKQLVADGLDCNLAREMTRWHYGGVSTKTKLVIILQREAMIVKDESHDRIGEIIGYITDTLDILHVFHQGVASVVIPSLICHHLEEKHPGLTLKEMDTYLSSEVYRHYRGWCRKQGAPANGCSFRFSASRYGKETWMSYPELGSIYKAACTKGMLYWAASFLKESATTVPGGDLRYRTILAFTRFQHLIDSHGPFLGESGTKDVVNVGRQAYDGCYQDEDLMKEVGRIASRTHVNTLEKTTLSRYRAYLQLFVHANRQ</sequence>
<comment type="caution">
    <text evidence="2">The sequence shown here is derived from an EMBL/GenBank/DDBJ whole genome shotgun (WGS) entry which is preliminary data.</text>
</comment>
<evidence type="ECO:0000313" key="2">
    <source>
        <dbReference type="EMBL" id="CAK9066129.1"/>
    </source>
</evidence>
<feature type="compositionally biased region" description="Acidic residues" evidence="1">
    <location>
        <begin position="357"/>
        <end position="419"/>
    </location>
</feature>
<dbReference type="EMBL" id="CAXAMM010030224">
    <property type="protein sequence ID" value="CAK9066129.1"/>
    <property type="molecule type" value="Genomic_DNA"/>
</dbReference>
<dbReference type="Proteomes" id="UP001642464">
    <property type="component" value="Unassembled WGS sequence"/>
</dbReference>
<feature type="compositionally biased region" description="Low complexity" evidence="1">
    <location>
        <begin position="299"/>
        <end position="310"/>
    </location>
</feature>
<feature type="compositionally biased region" description="Acidic residues" evidence="1">
    <location>
        <begin position="324"/>
        <end position="338"/>
    </location>
</feature>
<organism evidence="2 3">
    <name type="scientific">Durusdinium trenchii</name>
    <dbReference type="NCBI Taxonomy" id="1381693"/>
    <lineage>
        <taxon>Eukaryota</taxon>
        <taxon>Sar</taxon>
        <taxon>Alveolata</taxon>
        <taxon>Dinophyceae</taxon>
        <taxon>Suessiales</taxon>
        <taxon>Symbiodiniaceae</taxon>
        <taxon>Durusdinium</taxon>
    </lineage>
</organism>